<sequence length="524" mass="58940">MFMFLLPQRFTDTSTYESRCEYYWCLNMRLPFGERRPSRFWPIPHSRSMCNLNGEMTLSSDQQAPSRPVVAERELAHPSTPRPISLCQPFSGPLAQKDLLSRSTRRFSEVPRELEEDFSRFLFDEDRDATVYQLSKLSGGTRQPSTGPQPTPLSIPPRQYAPSTCESSLSTPTINPDTLGTDALSSVYDFEIYDFPEPPPMGSPVIRRIHSSPWVAAREERRTYPYTPSPEAQTFGLNSSNVFHRKDVPNIPSYVDVFGSENGFLPEVDVAEEERYGTRVGCKRRSVCGVLLNPSLFEDSSTMDGTCVASLLTHARSSTLSSAKQDTGSEWPSEDTVGAAQKPFKEQPVAPRLPRIIRKVASMQTQSKRGYPSVLPTTRNGQRPLPKVRSFHSILGNTDNKQSMPRDRRESWHMSAERFWAARKEPEVTNSRAMKELRPEKKGKETQGLRISKRFSASVDISEAGSSLAPSGTRAPEKGDHSQSFLDFGPNPSRDSGVTKDKVRTLLSRASGFFVQWKRKAKQN</sequence>
<accession>A0A9P6JS52</accession>
<protein>
    <submittedName>
        <fullName evidence="2">Uncharacterized protein</fullName>
    </submittedName>
</protein>
<comment type="caution">
    <text evidence="2">The sequence shown here is derived from an EMBL/GenBank/DDBJ whole genome shotgun (WGS) entry which is preliminary data.</text>
</comment>
<feature type="compositionally biased region" description="Polar residues" evidence="1">
    <location>
        <begin position="161"/>
        <end position="177"/>
    </location>
</feature>
<organism evidence="2 3">
    <name type="scientific">Crepidotus variabilis</name>
    <dbReference type="NCBI Taxonomy" id="179855"/>
    <lineage>
        <taxon>Eukaryota</taxon>
        <taxon>Fungi</taxon>
        <taxon>Dikarya</taxon>
        <taxon>Basidiomycota</taxon>
        <taxon>Agaricomycotina</taxon>
        <taxon>Agaricomycetes</taxon>
        <taxon>Agaricomycetidae</taxon>
        <taxon>Agaricales</taxon>
        <taxon>Agaricineae</taxon>
        <taxon>Crepidotaceae</taxon>
        <taxon>Crepidotus</taxon>
    </lineage>
</organism>
<dbReference type="Proteomes" id="UP000807306">
    <property type="component" value="Unassembled WGS sequence"/>
</dbReference>
<name>A0A9P6JS52_9AGAR</name>
<dbReference type="EMBL" id="MU157834">
    <property type="protein sequence ID" value="KAF9531587.1"/>
    <property type="molecule type" value="Genomic_DNA"/>
</dbReference>
<feature type="region of interest" description="Disordered" evidence="1">
    <location>
        <begin position="135"/>
        <end position="177"/>
    </location>
</feature>
<keyword evidence="3" id="KW-1185">Reference proteome</keyword>
<feature type="region of interest" description="Disordered" evidence="1">
    <location>
        <begin position="460"/>
        <end position="502"/>
    </location>
</feature>
<gene>
    <name evidence="2" type="ORF">CPB83DRAFT_76285</name>
</gene>
<evidence type="ECO:0000256" key="1">
    <source>
        <dbReference type="SAM" id="MobiDB-lite"/>
    </source>
</evidence>
<feature type="compositionally biased region" description="Polar residues" evidence="1">
    <location>
        <begin position="318"/>
        <end position="330"/>
    </location>
</feature>
<feature type="compositionally biased region" description="Polar residues" evidence="1">
    <location>
        <begin position="135"/>
        <end position="146"/>
    </location>
</feature>
<feature type="region of interest" description="Disordered" evidence="1">
    <location>
        <begin position="363"/>
        <end position="385"/>
    </location>
</feature>
<feature type="region of interest" description="Disordered" evidence="1">
    <location>
        <begin position="318"/>
        <end position="338"/>
    </location>
</feature>
<evidence type="ECO:0000313" key="3">
    <source>
        <dbReference type="Proteomes" id="UP000807306"/>
    </source>
</evidence>
<reference evidence="2" key="1">
    <citation type="submission" date="2020-11" db="EMBL/GenBank/DDBJ databases">
        <authorList>
            <consortium name="DOE Joint Genome Institute"/>
            <person name="Ahrendt S."/>
            <person name="Riley R."/>
            <person name="Andreopoulos W."/>
            <person name="Labutti K."/>
            <person name="Pangilinan J."/>
            <person name="Ruiz-Duenas F.J."/>
            <person name="Barrasa J.M."/>
            <person name="Sanchez-Garcia M."/>
            <person name="Camarero S."/>
            <person name="Miyauchi S."/>
            <person name="Serrano A."/>
            <person name="Linde D."/>
            <person name="Babiker R."/>
            <person name="Drula E."/>
            <person name="Ayuso-Fernandez I."/>
            <person name="Pacheco R."/>
            <person name="Padilla G."/>
            <person name="Ferreira P."/>
            <person name="Barriuso J."/>
            <person name="Kellner H."/>
            <person name="Castanera R."/>
            <person name="Alfaro M."/>
            <person name="Ramirez L."/>
            <person name="Pisabarro A.G."/>
            <person name="Kuo A."/>
            <person name="Tritt A."/>
            <person name="Lipzen A."/>
            <person name="He G."/>
            <person name="Yan M."/>
            <person name="Ng V."/>
            <person name="Cullen D."/>
            <person name="Martin F."/>
            <person name="Rosso M.-N."/>
            <person name="Henrissat B."/>
            <person name="Hibbett D."/>
            <person name="Martinez A.T."/>
            <person name="Grigoriev I.V."/>
        </authorList>
    </citation>
    <scope>NUCLEOTIDE SEQUENCE</scope>
    <source>
        <strain evidence="2">CBS 506.95</strain>
    </source>
</reference>
<evidence type="ECO:0000313" key="2">
    <source>
        <dbReference type="EMBL" id="KAF9531587.1"/>
    </source>
</evidence>
<proteinExistence type="predicted"/>
<dbReference type="AlphaFoldDB" id="A0A9P6JS52"/>
<dbReference type="OrthoDB" id="2943593at2759"/>